<dbReference type="EMBL" id="CP036426">
    <property type="protein sequence ID" value="QDV38821.1"/>
    <property type="molecule type" value="Genomic_DNA"/>
</dbReference>
<dbReference type="KEGG" id="tpla:ElP_67780"/>
<evidence type="ECO:0008006" key="4">
    <source>
        <dbReference type="Google" id="ProtNLM"/>
    </source>
</evidence>
<evidence type="ECO:0000313" key="2">
    <source>
        <dbReference type="EMBL" id="QDV38821.1"/>
    </source>
</evidence>
<dbReference type="InterPro" id="IPR011465">
    <property type="entry name" value="DUF1571"/>
</dbReference>
<accession>A0A518HD86</accession>
<evidence type="ECO:0000256" key="1">
    <source>
        <dbReference type="SAM" id="MobiDB-lite"/>
    </source>
</evidence>
<protein>
    <recommendedName>
        <fullName evidence="4">DUF1571 domain-containing protein</fullName>
    </recommendedName>
</protein>
<reference evidence="2 3" key="1">
    <citation type="submission" date="2019-02" db="EMBL/GenBank/DDBJ databases">
        <title>Deep-cultivation of Planctomycetes and their phenomic and genomic characterization uncovers novel biology.</title>
        <authorList>
            <person name="Wiegand S."/>
            <person name="Jogler M."/>
            <person name="Boedeker C."/>
            <person name="Pinto D."/>
            <person name="Vollmers J."/>
            <person name="Rivas-Marin E."/>
            <person name="Kohn T."/>
            <person name="Peeters S.H."/>
            <person name="Heuer A."/>
            <person name="Rast P."/>
            <person name="Oberbeckmann S."/>
            <person name="Bunk B."/>
            <person name="Jeske O."/>
            <person name="Meyerdierks A."/>
            <person name="Storesund J.E."/>
            <person name="Kallscheuer N."/>
            <person name="Luecker S."/>
            <person name="Lage O.M."/>
            <person name="Pohl T."/>
            <person name="Merkel B.J."/>
            <person name="Hornburger P."/>
            <person name="Mueller R.-W."/>
            <person name="Bruemmer F."/>
            <person name="Labrenz M."/>
            <person name="Spormann A.M."/>
            <person name="Op den Camp H."/>
            <person name="Overmann J."/>
            <person name="Amann R."/>
            <person name="Jetten M.S.M."/>
            <person name="Mascher T."/>
            <person name="Medema M.H."/>
            <person name="Devos D.P."/>
            <person name="Kaster A.-K."/>
            <person name="Ovreas L."/>
            <person name="Rohde M."/>
            <person name="Galperin M.Y."/>
            <person name="Jogler C."/>
        </authorList>
    </citation>
    <scope>NUCLEOTIDE SEQUENCE [LARGE SCALE GENOMIC DNA]</scope>
    <source>
        <strain evidence="2 3">ElP</strain>
    </source>
</reference>
<dbReference type="AlphaFoldDB" id="A0A518HD86"/>
<organism evidence="2 3">
    <name type="scientific">Tautonia plasticadhaerens</name>
    <dbReference type="NCBI Taxonomy" id="2527974"/>
    <lineage>
        <taxon>Bacteria</taxon>
        <taxon>Pseudomonadati</taxon>
        <taxon>Planctomycetota</taxon>
        <taxon>Planctomycetia</taxon>
        <taxon>Isosphaerales</taxon>
        <taxon>Isosphaeraceae</taxon>
        <taxon>Tautonia</taxon>
    </lineage>
</organism>
<name>A0A518HD86_9BACT</name>
<dbReference type="Proteomes" id="UP000317835">
    <property type="component" value="Chromosome"/>
</dbReference>
<feature type="compositionally biased region" description="Low complexity" evidence="1">
    <location>
        <begin position="17"/>
        <end position="30"/>
    </location>
</feature>
<evidence type="ECO:0000313" key="3">
    <source>
        <dbReference type="Proteomes" id="UP000317835"/>
    </source>
</evidence>
<gene>
    <name evidence="2" type="ORF">ElP_67780</name>
</gene>
<feature type="region of interest" description="Disordered" evidence="1">
    <location>
        <begin position="93"/>
        <end position="121"/>
    </location>
</feature>
<proteinExistence type="predicted"/>
<dbReference type="Pfam" id="PF07608">
    <property type="entry name" value="DUF1571"/>
    <property type="match status" value="1"/>
</dbReference>
<sequence>MIGPDRRPLLGRHRRIPTSTPALTSTSTPAGPAPDPGRPGATDRIESFPDMLDTSDRSHRTLVPTGWTRVVLLCLAPVALAMAARWMVSAPLDAAGAPSPSRSASGAEVGASPRPLRGASVSWPEGRLEGRAAKRALHRALLGLVGRLEAIPGYEAVVRRRERIGGRWLPEQTLRLKVRHAPASVYLRDIGVEEGCEIIHVEGQRGGRLVSHPGGGLIGLLVPPVELSPTSPLAMTQSRFPITEAGVLPLARLLLAEARRDLDAPGASVVLDRVEGDDGRPRLRSVRRLDARDDGRPFARIEVQYDPETLIPLSFRFHDWPESPGEEPPLAGRYAIESFDPGAVPGDLDFDPTNPEYGFL</sequence>
<keyword evidence="3" id="KW-1185">Reference proteome</keyword>
<feature type="compositionally biased region" description="Low complexity" evidence="1">
    <location>
        <begin position="94"/>
        <end position="107"/>
    </location>
</feature>
<feature type="region of interest" description="Disordered" evidence="1">
    <location>
        <begin position="1"/>
        <end position="58"/>
    </location>
</feature>